<dbReference type="Proteomes" id="UP000254405">
    <property type="component" value="Unassembled WGS sequence"/>
</dbReference>
<name>A0A376TFF7_ECOLX</name>
<organism evidence="1 2">
    <name type="scientific">Escherichia coli</name>
    <dbReference type="NCBI Taxonomy" id="562"/>
    <lineage>
        <taxon>Bacteria</taxon>
        <taxon>Pseudomonadati</taxon>
        <taxon>Pseudomonadota</taxon>
        <taxon>Gammaproteobacteria</taxon>
        <taxon>Enterobacterales</taxon>
        <taxon>Enterobacteriaceae</taxon>
        <taxon>Escherichia</taxon>
    </lineage>
</organism>
<dbReference type="SUPFAM" id="SSF53448">
    <property type="entry name" value="Nucleotide-diphospho-sugar transferases"/>
    <property type="match status" value="1"/>
</dbReference>
<protein>
    <submittedName>
        <fullName evidence="1">Glycosyl transferase, family 2 protein</fullName>
    </submittedName>
</protein>
<dbReference type="RefSeq" id="WP_046201419.1">
    <property type="nucleotide sequence ID" value="NZ_BFXV01000092.1"/>
</dbReference>
<keyword evidence="1" id="KW-0808">Transferase</keyword>
<accession>A0A376TFF7</accession>
<proteinExistence type="predicted"/>
<gene>
    <name evidence="1" type="ORF">NCTC8985_00452</name>
</gene>
<reference evidence="1 2" key="1">
    <citation type="submission" date="2018-06" db="EMBL/GenBank/DDBJ databases">
        <authorList>
            <consortium name="Pathogen Informatics"/>
            <person name="Doyle S."/>
        </authorList>
    </citation>
    <scope>NUCLEOTIDE SEQUENCE [LARGE SCALE GENOMIC DNA]</scope>
    <source>
        <strain evidence="1 2">NCTC8985</strain>
    </source>
</reference>
<dbReference type="EMBL" id="UGCO01000001">
    <property type="protein sequence ID" value="STI75239.1"/>
    <property type="molecule type" value="Genomic_DNA"/>
</dbReference>
<sequence length="287" mass="33133">MSIRGKFFLGLSSLIYSSQTIIRFLFLKQQEQLNKDSDVVVSLTTFPPRIKHVILTLKSILTQSVKPNQVILYLSKDEFGDQEIPISLLKLKKYGVTIEFVDGNIKSYKKLLYAKKTYPKKNIVTADDDVCYPFRWLENLIKESKKNPDDIIFYRGHLMCDQNRKLLPYKKMLELDSSGVKSSFDFLPTGIGGILYPPESMHQDWDNMELINKLAPNADDIWFKAMTLLSGRKCTRVNDFNILFPPVLGSQKQSLKKINVDSSENNNDKQLNMVFKYYGLMGKIYDI</sequence>
<evidence type="ECO:0000313" key="2">
    <source>
        <dbReference type="Proteomes" id="UP000254405"/>
    </source>
</evidence>
<dbReference type="InterPro" id="IPR029044">
    <property type="entry name" value="Nucleotide-diphossugar_trans"/>
</dbReference>
<dbReference type="AlphaFoldDB" id="A0A376TFF7"/>
<evidence type="ECO:0000313" key="1">
    <source>
        <dbReference type="EMBL" id="STI75239.1"/>
    </source>
</evidence>
<dbReference type="GO" id="GO:0016740">
    <property type="term" value="F:transferase activity"/>
    <property type="evidence" value="ECO:0007669"/>
    <property type="project" value="UniProtKB-KW"/>
</dbReference>